<proteinExistence type="predicted"/>
<evidence type="ECO:0000313" key="1">
    <source>
        <dbReference type="EMBL" id="KKM97144.1"/>
    </source>
</evidence>
<accession>A0A0F9LPT8</accession>
<reference evidence="1" key="1">
    <citation type="journal article" date="2015" name="Nature">
        <title>Complex archaea that bridge the gap between prokaryotes and eukaryotes.</title>
        <authorList>
            <person name="Spang A."/>
            <person name="Saw J.H."/>
            <person name="Jorgensen S.L."/>
            <person name="Zaremba-Niedzwiedzka K."/>
            <person name="Martijn J."/>
            <person name="Lind A.E."/>
            <person name="van Eijk R."/>
            <person name="Schleper C."/>
            <person name="Guy L."/>
            <person name="Ettema T.J."/>
        </authorList>
    </citation>
    <scope>NUCLEOTIDE SEQUENCE</scope>
</reference>
<dbReference type="AlphaFoldDB" id="A0A0F9LPT8"/>
<dbReference type="EMBL" id="LAZR01005785">
    <property type="protein sequence ID" value="KKM97144.1"/>
    <property type="molecule type" value="Genomic_DNA"/>
</dbReference>
<sequence>MMTVKEQLSPENWPPHCARCGKALTAVVWLELSTLTGRYYEPGLIADSSSQGLFPFGALCAKKELASDRRHHDRRKPAADRRTRSLEDMIDRLSQAETDLQTYIHRIFREQGLDPDLDISD</sequence>
<gene>
    <name evidence="1" type="ORF">LCGC14_1171130</name>
</gene>
<comment type="caution">
    <text evidence="1">The sequence shown here is derived from an EMBL/GenBank/DDBJ whole genome shotgun (WGS) entry which is preliminary data.</text>
</comment>
<name>A0A0F9LPT8_9ZZZZ</name>
<protein>
    <submittedName>
        <fullName evidence="1">Uncharacterized protein</fullName>
    </submittedName>
</protein>
<organism evidence="1">
    <name type="scientific">marine sediment metagenome</name>
    <dbReference type="NCBI Taxonomy" id="412755"/>
    <lineage>
        <taxon>unclassified sequences</taxon>
        <taxon>metagenomes</taxon>
        <taxon>ecological metagenomes</taxon>
    </lineage>
</organism>